<proteinExistence type="inferred from homology"/>
<dbReference type="FunFam" id="2.30.30.60:FF:000001">
    <property type="entry name" value="MscS Mechanosensitive ion channel"/>
    <property type="match status" value="1"/>
</dbReference>
<dbReference type="Pfam" id="PF00924">
    <property type="entry name" value="MS_channel_2nd"/>
    <property type="match status" value="1"/>
</dbReference>
<dbReference type="InterPro" id="IPR049142">
    <property type="entry name" value="MS_channel_1st"/>
</dbReference>
<evidence type="ECO:0000256" key="1">
    <source>
        <dbReference type="ARBA" id="ARBA00004651"/>
    </source>
</evidence>
<dbReference type="Gene3D" id="3.30.70.100">
    <property type="match status" value="1"/>
</dbReference>
<evidence type="ECO:0000256" key="3">
    <source>
        <dbReference type="ARBA" id="ARBA00022475"/>
    </source>
</evidence>
<comment type="subcellular location">
    <subcellularLocation>
        <location evidence="1">Cell membrane</location>
        <topology evidence="1">Multi-pass membrane protein</topology>
    </subcellularLocation>
</comment>
<dbReference type="InterPro" id="IPR045276">
    <property type="entry name" value="YbiO_bact"/>
</dbReference>
<evidence type="ECO:0000313" key="11">
    <source>
        <dbReference type="EMBL" id="SCG80304.1"/>
    </source>
</evidence>
<dbReference type="GO" id="GO:0005886">
    <property type="term" value="C:plasma membrane"/>
    <property type="evidence" value="ECO:0007669"/>
    <property type="project" value="UniProtKB-SubCell"/>
</dbReference>
<dbReference type="InterPro" id="IPR010920">
    <property type="entry name" value="LSM_dom_sf"/>
</dbReference>
<feature type="region of interest" description="Disordered" evidence="7">
    <location>
        <begin position="378"/>
        <end position="450"/>
    </location>
</feature>
<feature type="domain" description="Mechanosensitive ion channel transmembrane helices 2/3" evidence="10">
    <location>
        <begin position="169"/>
        <end position="205"/>
    </location>
</feature>
<sequence>MSGSASYDHGTERAWRVGRRPSGPLRYEDRVSVVSLSSVVLSAAPSPTPGSSPGSGGGSGADCLGSTSCEYLYRVTGSAWFAEGSYWILLKPLRVVLILLLALVARWALHRTINRLVRTTAHGSVPTLLRPLRERVPSAALDPTEFVPERRRQRAEAIGSVLRSMVTAFVFGIALLMILREFSFDLAPLLASAGIAGVALGFGAQSLVKDLIAGLFMLIEDQYGVGDTVDLGEATGVVESVGLRVTTVRDGRGVLWYIRNGEIIRVGNKSQGWALVVIDLPIGFAGTEEANAVLRTAAASVAMDPDLAPEIVEPPEVLGVEQMTVDGAVLRTVVKTTAEGQFAVGRELRRRLAEALENSGITARIAAARLYPGLPPNGVLTTPTTPPSATAVTSAGPTYATLTGTPAPTGTGTGTHEPSDTPGPAGSGPGSTGPGTTGAGSTGPGGAHGR</sequence>
<evidence type="ECO:0000256" key="5">
    <source>
        <dbReference type="ARBA" id="ARBA00022989"/>
    </source>
</evidence>
<name>A0A1C5KC15_9ACTN</name>
<keyword evidence="3" id="KW-1003">Cell membrane</keyword>
<dbReference type="PANTHER" id="PTHR30460">
    <property type="entry name" value="MODERATE CONDUCTANCE MECHANOSENSITIVE CHANNEL YBIO"/>
    <property type="match status" value="1"/>
</dbReference>
<gene>
    <name evidence="11" type="ORF">GA0070623_4996</name>
</gene>
<evidence type="ECO:0000256" key="2">
    <source>
        <dbReference type="ARBA" id="ARBA00008017"/>
    </source>
</evidence>
<dbReference type="InterPro" id="IPR011014">
    <property type="entry name" value="MscS_channel_TM-2"/>
</dbReference>
<dbReference type="GO" id="GO:0008381">
    <property type="term" value="F:mechanosensitive monoatomic ion channel activity"/>
    <property type="evidence" value="ECO:0007669"/>
    <property type="project" value="InterPro"/>
</dbReference>
<keyword evidence="4 8" id="KW-0812">Transmembrane</keyword>
<evidence type="ECO:0000259" key="9">
    <source>
        <dbReference type="Pfam" id="PF00924"/>
    </source>
</evidence>
<evidence type="ECO:0000256" key="6">
    <source>
        <dbReference type="ARBA" id="ARBA00023136"/>
    </source>
</evidence>
<evidence type="ECO:0000256" key="4">
    <source>
        <dbReference type="ARBA" id="ARBA00022692"/>
    </source>
</evidence>
<keyword evidence="5 8" id="KW-1133">Transmembrane helix</keyword>
<evidence type="ECO:0000256" key="7">
    <source>
        <dbReference type="SAM" id="MobiDB-lite"/>
    </source>
</evidence>
<dbReference type="PANTHER" id="PTHR30460:SF0">
    <property type="entry name" value="MODERATE CONDUCTANCE MECHANOSENSITIVE CHANNEL YBIO"/>
    <property type="match status" value="1"/>
</dbReference>
<keyword evidence="12" id="KW-1185">Reference proteome</keyword>
<dbReference type="Proteomes" id="UP000198226">
    <property type="component" value="Chromosome I"/>
</dbReference>
<dbReference type="Pfam" id="PF21088">
    <property type="entry name" value="MS_channel_1st"/>
    <property type="match status" value="1"/>
</dbReference>
<dbReference type="InterPro" id="IPR023408">
    <property type="entry name" value="MscS_beta-dom_sf"/>
</dbReference>
<evidence type="ECO:0000313" key="12">
    <source>
        <dbReference type="Proteomes" id="UP000198226"/>
    </source>
</evidence>
<dbReference type="Gene3D" id="2.30.30.60">
    <property type="match status" value="1"/>
</dbReference>
<dbReference type="AlphaFoldDB" id="A0A1C5KC15"/>
<feature type="transmembrane region" description="Helical" evidence="8">
    <location>
        <begin position="160"/>
        <end position="180"/>
    </location>
</feature>
<dbReference type="EMBL" id="LT607752">
    <property type="protein sequence ID" value="SCG80304.1"/>
    <property type="molecule type" value="Genomic_DNA"/>
</dbReference>
<feature type="transmembrane region" description="Helical" evidence="8">
    <location>
        <begin position="86"/>
        <end position="109"/>
    </location>
</feature>
<feature type="domain" description="Mechanosensitive ion channel MscS" evidence="9">
    <location>
        <begin position="207"/>
        <end position="268"/>
    </location>
</feature>
<dbReference type="Gene3D" id="1.10.287.1260">
    <property type="match status" value="1"/>
</dbReference>
<evidence type="ECO:0000256" key="8">
    <source>
        <dbReference type="SAM" id="Phobius"/>
    </source>
</evidence>
<feature type="compositionally biased region" description="Low complexity" evidence="7">
    <location>
        <begin position="381"/>
        <end position="410"/>
    </location>
</feature>
<protein>
    <submittedName>
        <fullName evidence="11">Small conductance mechanosensitive channel</fullName>
    </submittedName>
</protein>
<organism evidence="11 12">
    <name type="scientific">Micromonospora rifamycinica</name>
    <dbReference type="NCBI Taxonomy" id="291594"/>
    <lineage>
        <taxon>Bacteria</taxon>
        <taxon>Bacillati</taxon>
        <taxon>Actinomycetota</taxon>
        <taxon>Actinomycetes</taxon>
        <taxon>Micromonosporales</taxon>
        <taxon>Micromonosporaceae</taxon>
        <taxon>Micromonospora</taxon>
    </lineage>
</organism>
<reference evidence="12" key="1">
    <citation type="submission" date="2016-06" db="EMBL/GenBank/DDBJ databases">
        <authorList>
            <person name="Varghese N."/>
            <person name="Submissions Spin"/>
        </authorList>
    </citation>
    <scope>NUCLEOTIDE SEQUENCE [LARGE SCALE GENOMIC DNA]</scope>
    <source>
        <strain evidence="12">DSM 44983</strain>
    </source>
</reference>
<feature type="compositionally biased region" description="Gly residues" evidence="7">
    <location>
        <begin position="425"/>
        <end position="450"/>
    </location>
</feature>
<feature type="region of interest" description="Disordered" evidence="7">
    <location>
        <begin position="1"/>
        <end position="23"/>
    </location>
</feature>
<keyword evidence="6 8" id="KW-0472">Membrane</keyword>
<dbReference type="FunFam" id="1.10.287.1260:FF:000005">
    <property type="entry name" value="Mechanosensitive ion channel family protein"/>
    <property type="match status" value="1"/>
</dbReference>
<accession>A0A1C5KC15</accession>
<comment type="similarity">
    <text evidence="2">Belongs to the MscS (TC 1.A.23) family.</text>
</comment>
<dbReference type="InterPro" id="IPR006685">
    <property type="entry name" value="MscS_channel_2nd"/>
</dbReference>
<dbReference type="SUPFAM" id="SSF50182">
    <property type="entry name" value="Sm-like ribonucleoproteins"/>
    <property type="match status" value="1"/>
</dbReference>
<evidence type="ECO:0000259" key="10">
    <source>
        <dbReference type="Pfam" id="PF21088"/>
    </source>
</evidence>
<dbReference type="SUPFAM" id="SSF82861">
    <property type="entry name" value="Mechanosensitive channel protein MscS (YggB), transmembrane region"/>
    <property type="match status" value="1"/>
</dbReference>